<feature type="transmembrane region" description="Helical" evidence="1">
    <location>
        <begin position="182"/>
        <end position="201"/>
    </location>
</feature>
<evidence type="ECO:0000256" key="1">
    <source>
        <dbReference type="SAM" id="Phobius"/>
    </source>
</evidence>
<sequence>MKIKLNILLIFLFFNLTTGVACSCFEVQIDSSFNYSSLIFKGKVKEIIKGKFFNYQGYTSDIVNFEIVEGFKKAKVEQGIVSIINYNSSCDFLFEENKEYIVFANDLGYGHYSTSICTKTAEIDDFHPDDLKRLKELSKNWIDDLYNYQDLLVVEKVTYNALIKENEDQNAIIEEQKGLLKLIIYLIVGVILSVIIFMIVANKAKTSH</sequence>
<evidence type="ECO:0000256" key="2">
    <source>
        <dbReference type="SAM" id="SignalP"/>
    </source>
</evidence>
<evidence type="ECO:0000313" key="4">
    <source>
        <dbReference type="Proteomes" id="UP001165430"/>
    </source>
</evidence>
<evidence type="ECO:0000313" key="3">
    <source>
        <dbReference type="EMBL" id="MCH7415859.1"/>
    </source>
</evidence>
<dbReference type="InterPro" id="IPR008993">
    <property type="entry name" value="TIMP-like_OB-fold"/>
</dbReference>
<keyword evidence="1" id="KW-0472">Membrane</keyword>
<keyword evidence="2" id="KW-0732">Signal</keyword>
<protein>
    <recommendedName>
        <fullName evidence="5">Tissue inhibitor of metalloproteinase</fullName>
    </recommendedName>
</protein>
<feature type="signal peptide" evidence="2">
    <location>
        <begin position="1"/>
        <end position="23"/>
    </location>
</feature>
<keyword evidence="4" id="KW-1185">Reference proteome</keyword>
<proteinExistence type="predicted"/>
<comment type="caution">
    <text evidence="3">The sequence shown here is derived from an EMBL/GenBank/DDBJ whole genome shotgun (WGS) entry which is preliminary data.</text>
</comment>
<dbReference type="PROSITE" id="PS51257">
    <property type="entry name" value="PROKAR_LIPOPROTEIN"/>
    <property type="match status" value="1"/>
</dbReference>
<accession>A0ABS9VHE2</accession>
<dbReference type="Gene3D" id="2.40.50.120">
    <property type="match status" value="1"/>
</dbReference>
<dbReference type="SUPFAM" id="SSF50242">
    <property type="entry name" value="TIMP-like"/>
    <property type="match status" value="1"/>
</dbReference>
<feature type="chain" id="PRO_5047292736" description="Tissue inhibitor of metalloproteinase" evidence="2">
    <location>
        <begin position="24"/>
        <end position="208"/>
    </location>
</feature>
<dbReference type="Proteomes" id="UP001165430">
    <property type="component" value="Unassembled WGS sequence"/>
</dbReference>
<evidence type="ECO:0008006" key="5">
    <source>
        <dbReference type="Google" id="ProtNLM"/>
    </source>
</evidence>
<keyword evidence="1" id="KW-0812">Transmembrane</keyword>
<name>A0ABS9VHE2_9BACT</name>
<keyword evidence="1" id="KW-1133">Transmembrane helix</keyword>
<organism evidence="3 4">
    <name type="scientific">Belliella alkalica</name>
    <dbReference type="NCBI Taxonomy" id="1730871"/>
    <lineage>
        <taxon>Bacteria</taxon>
        <taxon>Pseudomonadati</taxon>
        <taxon>Bacteroidota</taxon>
        <taxon>Cytophagia</taxon>
        <taxon>Cytophagales</taxon>
        <taxon>Cyclobacteriaceae</taxon>
        <taxon>Belliella</taxon>
    </lineage>
</organism>
<gene>
    <name evidence="3" type="ORF">MM213_20330</name>
</gene>
<dbReference type="EMBL" id="JAKZGO010000035">
    <property type="protein sequence ID" value="MCH7415859.1"/>
    <property type="molecule type" value="Genomic_DNA"/>
</dbReference>
<dbReference type="RefSeq" id="WP_241414720.1">
    <property type="nucleotide sequence ID" value="NZ_JAKZGO010000035.1"/>
</dbReference>
<reference evidence="3" key="1">
    <citation type="submission" date="2022-03" db="EMBL/GenBank/DDBJ databases">
        <title>De novo assembled genomes of Belliella spp. (Cyclobacteriaceae) strains.</title>
        <authorList>
            <person name="Szabo A."/>
            <person name="Korponai K."/>
            <person name="Felfoldi T."/>
        </authorList>
    </citation>
    <scope>NUCLEOTIDE SEQUENCE</scope>
    <source>
        <strain evidence="3">DSM 111903</strain>
    </source>
</reference>